<dbReference type="PANTHER" id="PTHR48100">
    <property type="entry name" value="BROAD-SPECIFICITY PHOSPHATASE YOR283W-RELATED"/>
    <property type="match status" value="1"/>
</dbReference>
<dbReference type="InterPro" id="IPR029033">
    <property type="entry name" value="His_PPase_superfam"/>
</dbReference>
<name>A0A9D3AJA5_9FIRM</name>
<feature type="region of interest" description="Disordered" evidence="1">
    <location>
        <begin position="199"/>
        <end position="228"/>
    </location>
</feature>
<dbReference type="InterPro" id="IPR050275">
    <property type="entry name" value="PGM_Phosphatase"/>
</dbReference>
<dbReference type="Gene3D" id="3.40.50.1240">
    <property type="entry name" value="Phosphoglycerate mutase-like"/>
    <property type="match status" value="1"/>
</dbReference>
<dbReference type="InterPro" id="IPR013078">
    <property type="entry name" value="His_Pase_superF_clade-1"/>
</dbReference>
<dbReference type="SMART" id="SM00855">
    <property type="entry name" value="PGAM"/>
    <property type="match status" value="1"/>
</dbReference>
<comment type="caution">
    <text evidence="2">The sequence shown here is derived from an EMBL/GenBank/DDBJ whole genome shotgun (WGS) entry which is preliminary data.</text>
</comment>
<dbReference type="CDD" id="cd07067">
    <property type="entry name" value="HP_PGM_like"/>
    <property type="match status" value="1"/>
</dbReference>
<proteinExistence type="predicted"/>
<dbReference type="AlphaFoldDB" id="A0A9D3AJA5"/>
<dbReference type="RefSeq" id="WP_277272209.1">
    <property type="nucleotide sequence ID" value="NZ_DYXE01000070.1"/>
</dbReference>
<evidence type="ECO:0000256" key="1">
    <source>
        <dbReference type="SAM" id="MobiDB-lite"/>
    </source>
</evidence>
<sequence length="228" mass="25241">MIRMYLIRHGSTPGNRERRYIGRTEEDLCEEGILALKGQEAPEVQRIYASPMRRCIQTAKILYPGRAPVKIEEFRECDFGRFEGKNYQDLSGDPVYQAWIDSGGTLGFPGGEEPGWFRRRCVEGFDKVLEDCRRDGIETAALIVHGGTIMSIMEAYARPKGSYYDFQVGNGEGYELVITDDGAGTCGICPGSSAGGPGMALSSGAADRASDRKGRKNYQKMSAKDQRR</sequence>
<organism evidence="2 3">
    <name type="scientific">Merdimonas faecis</name>
    <dbReference type="NCBI Taxonomy" id="1653435"/>
    <lineage>
        <taxon>Bacteria</taxon>
        <taxon>Bacillati</taxon>
        <taxon>Bacillota</taxon>
        <taxon>Clostridia</taxon>
        <taxon>Lachnospirales</taxon>
        <taxon>Lachnospiraceae</taxon>
        <taxon>Merdimonas</taxon>
    </lineage>
</organism>
<dbReference type="Pfam" id="PF00300">
    <property type="entry name" value="His_Phos_1"/>
    <property type="match status" value="1"/>
</dbReference>
<gene>
    <name evidence="2" type="ORF">K8V39_07870</name>
</gene>
<dbReference type="EMBL" id="DYXE01000070">
    <property type="protein sequence ID" value="HJH50164.1"/>
    <property type="molecule type" value="Genomic_DNA"/>
</dbReference>
<dbReference type="GO" id="GO:0016791">
    <property type="term" value="F:phosphatase activity"/>
    <property type="evidence" value="ECO:0007669"/>
    <property type="project" value="TreeGrafter"/>
</dbReference>
<evidence type="ECO:0000313" key="2">
    <source>
        <dbReference type="EMBL" id="HJH50164.1"/>
    </source>
</evidence>
<accession>A0A9D3AJA5</accession>
<dbReference type="GO" id="GO:0005737">
    <property type="term" value="C:cytoplasm"/>
    <property type="evidence" value="ECO:0007669"/>
    <property type="project" value="TreeGrafter"/>
</dbReference>
<reference evidence="2" key="2">
    <citation type="submission" date="2021-09" db="EMBL/GenBank/DDBJ databases">
        <authorList>
            <person name="Gilroy R."/>
        </authorList>
    </citation>
    <scope>NUCLEOTIDE SEQUENCE</scope>
    <source>
        <strain evidence="2">USAMLcec4-12693</strain>
    </source>
</reference>
<dbReference type="PANTHER" id="PTHR48100:SF1">
    <property type="entry name" value="HISTIDINE PHOSPHATASE FAMILY PROTEIN-RELATED"/>
    <property type="match status" value="1"/>
</dbReference>
<evidence type="ECO:0000313" key="3">
    <source>
        <dbReference type="Proteomes" id="UP000813420"/>
    </source>
</evidence>
<reference evidence="2" key="1">
    <citation type="journal article" date="2021" name="PeerJ">
        <title>Extensive microbial diversity within the chicken gut microbiome revealed by metagenomics and culture.</title>
        <authorList>
            <person name="Gilroy R."/>
            <person name="Ravi A."/>
            <person name="Getino M."/>
            <person name="Pursley I."/>
            <person name="Horton D.L."/>
            <person name="Alikhan N.F."/>
            <person name="Baker D."/>
            <person name="Gharbi K."/>
            <person name="Hall N."/>
            <person name="Watson M."/>
            <person name="Adriaenssens E.M."/>
            <person name="Foster-Nyarko E."/>
            <person name="Jarju S."/>
            <person name="Secka A."/>
            <person name="Antonio M."/>
            <person name="Oren A."/>
            <person name="Chaudhuri R.R."/>
            <person name="La Ragione R."/>
            <person name="Hildebrand F."/>
            <person name="Pallen M.J."/>
        </authorList>
    </citation>
    <scope>NUCLEOTIDE SEQUENCE</scope>
    <source>
        <strain evidence="2">USAMLcec4-12693</strain>
    </source>
</reference>
<dbReference type="Proteomes" id="UP000813420">
    <property type="component" value="Unassembled WGS sequence"/>
</dbReference>
<dbReference type="SUPFAM" id="SSF53254">
    <property type="entry name" value="Phosphoglycerate mutase-like"/>
    <property type="match status" value="1"/>
</dbReference>
<protein>
    <submittedName>
        <fullName evidence="2">Histidine phosphatase family protein</fullName>
    </submittedName>
</protein>